<dbReference type="Proteomes" id="UP000410492">
    <property type="component" value="Unassembled WGS sequence"/>
</dbReference>
<evidence type="ECO:0000256" key="4">
    <source>
        <dbReference type="ARBA" id="ARBA00022989"/>
    </source>
</evidence>
<dbReference type="Gene3D" id="1.20.1250.20">
    <property type="entry name" value="MFS general substrate transporter like domains"/>
    <property type="match status" value="1"/>
</dbReference>
<evidence type="ECO:0000313" key="7">
    <source>
        <dbReference type="EMBL" id="VEN43700.1"/>
    </source>
</evidence>
<dbReference type="GO" id="GO:0016020">
    <property type="term" value="C:membrane"/>
    <property type="evidence" value="ECO:0007669"/>
    <property type="project" value="UniProtKB-SubCell"/>
</dbReference>
<comment type="subcellular location">
    <subcellularLocation>
        <location evidence="1">Membrane</location>
        <topology evidence="1">Multi-pass membrane protein</topology>
    </subcellularLocation>
</comment>
<evidence type="ECO:0000313" key="8">
    <source>
        <dbReference type="Proteomes" id="UP000410492"/>
    </source>
</evidence>
<evidence type="ECO:0000256" key="6">
    <source>
        <dbReference type="SAM" id="Phobius"/>
    </source>
</evidence>
<sequence>MRKMPRAGLTRSASTRSLDFFEKRRRFGRSTINQVLQLGTVIKLQLIAFFDSLSYGLMYAFLSPHIIVLGGDNLTVGILTSCCTACQLISGSVVKHIKDGYTPRESMLIIFTFSIISNLLIMVANNYWIVIFARSMYSLTNQVPKFTKAILAQLCFAHDTKYHLKVTDALTKLGLLIGPIIAGLLFEIGFVFACLLATVLAVSKIGIILTVPEAILEDLSDPEVSKSFVKLAHVPDTDSILGTILLAIKSTITNLTRCNLSTNWDLLTVKFLYTTSTIVFFSKFTQLLKKNMGCGSKSIGVTVSYMNAITFVTPSILRFMKANLQYDSLQNCFFFSFAILATSTMIACVTSLYSVYLLACIPIIVCRKYIQTTWTEMFACRGNRYLKPVIRQIGIIAGLVIPIAFGILCNYIHAKAVVAFSSIPPLICLMIIKSYSIYQPCVWQMPHKRNHHG</sequence>
<proteinExistence type="predicted"/>
<feature type="transmembrane region" description="Helical" evidence="6">
    <location>
        <begin position="337"/>
        <end position="365"/>
    </location>
</feature>
<evidence type="ECO:0000256" key="1">
    <source>
        <dbReference type="ARBA" id="ARBA00004141"/>
    </source>
</evidence>
<keyword evidence="2" id="KW-0813">Transport</keyword>
<evidence type="ECO:0000256" key="3">
    <source>
        <dbReference type="ARBA" id="ARBA00022692"/>
    </source>
</evidence>
<feature type="transmembrane region" description="Helical" evidence="6">
    <location>
        <begin position="35"/>
        <end position="62"/>
    </location>
</feature>
<evidence type="ECO:0000256" key="5">
    <source>
        <dbReference type="ARBA" id="ARBA00023136"/>
    </source>
</evidence>
<dbReference type="PANTHER" id="PTHR23504:SF14">
    <property type="entry name" value="MAJOR FACILITATOR SUPERFAMILY DOMAIN-CONTAINING PROTEIN 9"/>
    <property type="match status" value="1"/>
</dbReference>
<keyword evidence="3 6" id="KW-0812">Transmembrane</keyword>
<reference evidence="7 8" key="1">
    <citation type="submission" date="2019-01" db="EMBL/GenBank/DDBJ databases">
        <authorList>
            <person name="Sayadi A."/>
        </authorList>
    </citation>
    <scope>NUCLEOTIDE SEQUENCE [LARGE SCALE GENOMIC DNA]</scope>
</reference>
<dbReference type="EMBL" id="CAACVG010007109">
    <property type="protein sequence ID" value="VEN43700.1"/>
    <property type="molecule type" value="Genomic_DNA"/>
</dbReference>
<keyword evidence="4 6" id="KW-1133">Transmembrane helix</keyword>
<keyword evidence="5 6" id="KW-0472">Membrane</keyword>
<organism evidence="7 8">
    <name type="scientific">Callosobruchus maculatus</name>
    <name type="common">Southern cowpea weevil</name>
    <name type="synonym">Pulse bruchid</name>
    <dbReference type="NCBI Taxonomy" id="64391"/>
    <lineage>
        <taxon>Eukaryota</taxon>
        <taxon>Metazoa</taxon>
        <taxon>Ecdysozoa</taxon>
        <taxon>Arthropoda</taxon>
        <taxon>Hexapoda</taxon>
        <taxon>Insecta</taxon>
        <taxon>Pterygota</taxon>
        <taxon>Neoptera</taxon>
        <taxon>Endopterygota</taxon>
        <taxon>Coleoptera</taxon>
        <taxon>Polyphaga</taxon>
        <taxon>Cucujiformia</taxon>
        <taxon>Chrysomeloidea</taxon>
        <taxon>Chrysomelidae</taxon>
        <taxon>Bruchinae</taxon>
        <taxon>Bruchini</taxon>
        <taxon>Callosobruchus</taxon>
    </lineage>
</organism>
<feature type="transmembrane region" description="Helical" evidence="6">
    <location>
        <begin position="419"/>
        <end position="438"/>
    </location>
</feature>
<dbReference type="InterPro" id="IPR036259">
    <property type="entry name" value="MFS_trans_sf"/>
</dbReference>
<dbReference type="AlphaFoldDB" id="A0A653C9A3"/>
<feature type="transmembrane region" description="Helical" evidence="6">
    <location>
        <begin position="74"/>
        <end position="94"/>
    </location>
</feature>
<keyword evidence="8" id="KW-1185">Reference proteome</keyword>
<name>A0A653C9A3_CALMS</name>
<feature type="transmembrane region" description="Helical" evidence="6">
    <location>
        <begin position="299"/>
        <end position="317"/>
    </location>
</feature>
<dbReference type="SUPFAM" id="SSF103473">
    <property type="entry name" value="MFS general substrate transporter"/>
    <property type="match status" value="1"/>
</dbReference>
<gene>
    <name evidence="7" type="ORF">CALMAC_LOCUS6758</name>
</gene>
<protein>
    <recommendedName>
        <fullName evidence="9">Major facilitator superfamily (MFS) profile domain-containing protein</fullName>
    </recommendedName>
</protein>
<evidence type="ECO:0000256" key="2">
    <source>
        <dbReference type="ARBA" id="ARBA00022448"/>
    </source>
</evidence>
<dbReference type="OrthoDB" id="10262656at2759"/>
<feature type="transmembrane region" description="Helical" evidence="6">
    <location>
        <begin position="106"/>
        <end position="129"/>
    </location>
</feature>
<dbReference type="PANTHER" id="PTHR23504">
    <property type="entry name" value="MAJOR FACILITATOR SUPERFAMILY DOMAIN-CONTAINING PROTEIN 10"/>
    <property type="match status" value="1"/>
</dbReference>
<feature type="transmembrane region" description="Helical" evidence="6">
    <location>
        <begin position="176"/>
        <end position="202"/>
    </location>
</feature>
<accession>A0A653C9A3</accession>
<evidence type="ECO:0008006" key="9">
    <source>
        <dbReference type="Google" id="ProtNLM"/>
    </source>
</evidence>
<feature type="transmembrane region" description="Helical" evidence="6">
    <location>
        <begin position="393"/>
        <end position="413"/>
    </location>
</feature>